<keyword evidence="7 11" id="KW-0067">ATP-binding</keyword>
<dbReference type="Pfam" id="PF00005">
    <property type="entry name" value="ABC_tran"/>
    <property type="match status" value="1"/>
</dbReference>
<dbReference type="CDD" id="cd03257">
    <property type="entry name" value="ABC_NikE_OppD_transporters"/>
    <property type="match status" value="1"/>
</dbReference>
<keyword evidence="9" id="KW-0472">Membrane</keyword>
<dbReference type="KEGG" id="palo:E6C60_2218"/>
<evidence type="ECO:0000313" key="11">
    <source>
        <dbReference type="EMBL" id="QCT02931.1"/>
    </source>
</evidence>
<dbReference type="PANTHER" id="PTHR43297">
    <property type="entry name" value="OLIGOPEPTIDE TRANSPORT ATP-BINDING PROTEIN APPD"/>
    <property type="match status" value="1"/>
</dbReference>
<dbReference type="SUPFAM" id="SSF52540">
    <property type="entry name" value="P-loop containing nucleoside triphosphate hydrolases"/>
    <property type="match status" value="1"/>
</dbReference>
<evidence type="ECO:0000256" key="6">
    <source>
        <dbReference type="ARBA" id="ARBA00022741"/>
    </source>
</evidence>
<dbReference type="PANTHER" id="PTHR43297:SF14">
    <property type="entry name" value="ATPASE AAA-TYPE CORE DOMAIN-CONTAINING PROTEIN"/>
    <property type="match status" value="1"/>
</dbReference>
<evidence type="ECO:0000256" key="3">
    <source>
        <dbReference type="ARBA" id="ARBA00022448"/>
    </source>
</evidence>
<gene>
    <name evidence="11" type="ORF">E6C60_2218</name>
</gene>
<evidence type="ECO:0000256" key="7">
    <source>
        <dbReference type="ARBA" id="ARBA00022840"/>
    </source>
</evidence>
<keyword evidence="4" id="KW-1003">Cell membrane</keyword>
<dbReference type="InterPro" id="IPR003593">
    <property type="entry name" value="AAA+_ATPase"/>
</dbReference>
<comment type="subcellular location">
    <subcellularLocation>
        <location evidence="1">Cell membrane</location>
        <topology evidence="1">Peripheral membrane protein</topology>
    </subcellularLocation>
</comment>
<dbReference type="EMBL" id="CP040396">
    <property type="protein sequence ID" value="QCT02931.1"/>
    <property type="molecule type" value="Genomic_DNA"/>
</dbReference>
<dbReference type="InterPro" id="IPR003439">
    <property type="entry name" value="ABC_transporter-like_ATP-bd"/>
</dbReference>
<keyword evidence="8" id="KW-1278">Translocase</keyword>
<evidence type="ECO:0000256" key="9">
    <source>
        <dbReference type="ARBA" id="ARBA00023136"/>
    </source>
</evidence>
<keyword evidence="6" id="KW-0547">Nucleotide-binding</keyword>
<feature type="domain" description="ABC transporter" evidence="10">
    <location>
        <begin position="8"/>
        <end position="253"/>
    </location>
</feature>
<evidence type="ECO:0000313" key="12">
    <source>
        <dbReference type="Proteomes" id="UP000300879"/>
    </source>
</evidence>
<keyword evidence="3" id="KW-0813">Transport</keyword>
<dbReference type="SMART" id="SM00382">
    <property type="entry name" value="AAA"/>
    <property type="match status" value="1"/>
</dbReference>
<organism evidence="11 12">
    <name type="scientific">Paenibacillus algicola</name>
    <dbReference type="NCBI Taxonomy" id="2565926"/>
    <lineage>
        <taxon>Bacteria</taxon>
        <taxon>Bacillati</taxon>
        <taxon>Bacillota</taxon>
        <taxon>Bacilli</taxon>
        <taxon>Bacillales</taxon>
        <taxon>Paenibacillaceae</taxon>
        <taxon>Paenibacillus</taxon>
    </lineage>
</organism>
<keyword evidence="5" id="KW-0997">Cell inner membrane</keyword>
<proteinExistence type="inferred from homology"/>
<dbReference type="PROSITE" id="PS00211">
    <property type="entry name" value="ABC_TRANSPORTER_1"/>
    <property type="match status" value="1"/>
</dbReference>
<evidence type="ECO:0000256" key="8">
    <source>
        <dbReference type="ARBA" id="ARBA00022967"/>
    </source>
</evidence>
<accession>A0A4P8XMZ9</accession>
<dbReference type="OrthoDB" id="9802264at2"/>
<dbReference type="InterPro" id="IPR027417">
    <property type="entry name" value="P-loop_NTPase"/>
</dbReference>
<dbReference type="Gene3D" id="3.40.50.300">
    <property type="entry name" value="P-loop containing nucleotide triphosphate hydrolases"/>
    <property type="match status" value="1"/>
</dbReference>
<dbReference type="GO" id="GO:0016887">
    <property type="term" value="F:ATP hydrolysis activity"/>
    <property type="evidence" value="ECO:0007669"/>
    <property type="project" value="InterPro"/>
</dbReference>
<keyword evidence="12" id="KW-1185">Reference proteome</keyword>
<evidence type="ECO:0000256" key="2">
    <source>
        <dbReference type="ARBA" id="ARBA00005417"/>
    </source>
</evidence>
<dbReference type="NCBIfam" id="NF047578">
    <property type="entry name" value="opine_ATP_CntD"/>
    <property type="match status" value="1"/>
</dbReference>
<dbReference type="InterPro" id="IPR050388">
    <property type="entry name" value="ABC_Ni/Peptide_Import"/>
</dbReference>
<dbReference type="InterPro" id="IPR017871">
    <property type="entry name" value="ABC_transporter-like_CS"/>
</dbReference>
<comment type="similarity">
    <text evidence="2">Belongs to the ABC transporter superfamily.</text>
</comment>
<name>A0A4P8XMZ9_9BACL</name>
<dbReference type="GO" id="GO:0005886">
    <property type="term" value="C:plasma membrane"/>
    <property type="evidence" value="ECO:0007669"/>
    <property type="project" value="UniProtKB-SubCell"/>
</dbReference>
<evidence type="ECO:0000256" key="4">
    <source>
        <dbReference type="ARBA" id="ARBA00022475"/>
    </source>
</evidence>
<protein>
    <submittedName>
        <fullName evidence="11">ABC transporter ATP-binding protein</fullName>
    </submittedName>
</protein>
<dbReference type="NCBIfam" id="NF047576">
    <property type="entry name" value="opine_ATP_CntF"/>
    <property type="match status" value="1"/>
</dbReference>
<dbReference type="Proteomes" id="UP000300879">
    <property type="component" value="Chromosome"/>
</dbReference>
<dbReference type="AlphaFoldDB" id="A0A4P8XMZ9"/>
<sequence length="279" mass="31114">MSPDILTVDKLQIWDRHSEQMLVHGSSFSVREGSCLAIVGESGSGKSLTCKSIMKLNPSSLAHSGTMMFKGLDLNKQSRSQMRSMRGRHMYMILQQGMSAFDPSRAVGHHVKDVLKQHFGWGKQEAFKQMSDAMRKVMLNQPEDTLQKFPHQLSGGMLQRMMIALGLVLKPELIVADEPTTALDTISRFEVMEQLSLLQQELGCSMILVSHDLGMVQKLADDMLVMKKGHIVEAGKTSELFDHAGHEYTRYLISTKQKLSQAFQQVLGGEDRAGSPVHT</sequence>
<evidence type="ECO:0000256" key="5">
    <source>
        <dbReference type="ARBA" id="ARBA00022519"/>
    </source>
</evidence>
<dbReference type="RefSeq" id="WP_138225882.1">
    <property type="nucleotide sequence ID" value="NZ_CP040396.1"/>
</dbReference>
<dbReference type="GO" id="GO:0005524">
    <property type="term" value="F:ATP binding"/>
    <property type="evidence" value="ECO:0007669"/>
    <property type="project" value="UniProtKB-KW"/>
</dbReference>
<reference evidence="11 12" key="1">
    <citation type="submission" date="2019-05" db="EMBL/GenBank/DDBJ databases">
        <authorList>
            <person name="Chen C."/>
        </authorList>
    </citation>
    <scope>NUCLEOTIDE SEQUENCE [LARGE SCALE GENOMIC DNA]</scope>
    <source>
        <strain evidence="11 12">HB172198</strain>
    </source>
</reference>
<evidence type="ECO:0000259" key="10">
    <source>
        <dbReference type="PROSITE" id="PS50893"/>
    </source>
</evidence>
<dbReference type="PROSITE" id="PS50893">
    <property type="entry name" value="ABC_TRANSPORTER_2"/>
    <property type="match status" value="1"/>
</dbReference>
<evidence type="ECO:0000256" key="1">
    <source>
        <dbReference type="ARBA" id="ARBA00004202"/>
    </source>
</evidence>